<dbReference type="OrthoDB" id="38261at2157"/>
<dbReference type="InterPro" id="IPR017896">
    <property type="entry name" value="4Fe4S_Fe-S-bd"/>
</dbReference>
<evidence type="ECO:0000313" key="2">
    <source>
        <dbReference type="EMBL" id="AGK60870.1"/>
    </source>
</evidence>
<dbReference type="eggNOG" id="arCOG02180">
    <property type="taxonomic scope" value="Archaea"/>
</dbReference>
<reference evidence="2 3" key="1">
    <citation type="journal article" date="2013" name="Genome Announc.">
        <title>Complete Genome Sequence of the Thermophilic and Facultatively Chemolithoautotrophic Sulfate Reducer Archaeoglobus sulfaticallidus Strain PM70-1T.</title>
        <authorList>
            <person name="Stokke R."/>
            <person name="Hocking W.P."/>
            <person name="Steinsbu B.O."/>
            <person name="Steen I.H."/>
        </authorList>
    </citation>
    <scope>NUCLEOTIDE SEQUENCE [LARGE SCALE GENOMIC DNA]</scope>
    <source>
        <strain evidence="2">PM70-1</strain>
    </source>
</reference>
<dbReference type="Gene3D" id="3.30.70.20">
    <property type="match status" value="2"/>
</dbReference>
<feature type="domain" description="4Fe-4S ferredoxin-type" evidence="1">
    <location>
        <begin position="222"/>
        <end position="250"/>
    </location>
</feature>
<dbReference type="PROSITE" id="PS00198">
    <property type="entry name" value="4FE4S_FER_1"/>
    <property type="match status" value="2"/>
</dbReference>
<protein>
    <submittedName>
        <fullName evidence="2">Coenzyme F420-reducing hydrogenase, beta subunit</fullName>
    </submittedName>
</protein>
<evidence type="ECO:0000259" key="1">
    <source>
        <dbReference type="PROSITE" id="PS51379"/>
    </source>
</evidence>
<dbReference type="Gene3D" id="3.10.450.750">
    <property type="match status" value="1"/>
</dbReference>
<name>N0BKY2_9EURY</name>
<sequence>MEYKGHPVYTMDGCIFCKACERACKQKAIAIEVEIMPDGRRMPKSYRLDYSKCNFCGECAKKCPYDVIEMIEDREKMESIVGDKVYDASMFVELKKQLGLDRNRRSGFSKPENCIACQLCVLSCPVGAISCSRNGDAEISIDPDKCGACGVCVRNCPAMALDLVDLNGTFSVKVELPEKIIDAKYFGNLKKKVIDSGLCSHCSTCTAICPVYGITAGDKPIDFPNWENDCIDCGACIRVCPRWEYEPLSGVGDYIEILAGRSKRFTGQDGAMVTEIMASALEMGIIDASLFVDRDEEWRTKIVTIRKPKQLEKSTATGTKYSFADVMPELRKAVFRSKKGVGFVGTPCMVSGLRKIQNIESFRDRVGVAVALFCTENFYHNQLKEFLARKGIDLSKAVKTDITKGKFIVKFEDGEVSFPVKELEEIIPSGCRMCIDFTGVESDISVGSVGSDAGFSTIIVRTERGREIIEYIKEKGYAEFREADLSVVEKLANYKIKKNKKNLERL</sequence>
<dbReference type="GO" id="GO:0052592">
    <property type="term" value="F:oxidoreductase activity, acting on CH or CH2 groups, with an iron-sulfur protein as acceptor"/>
    <property type="evidence" value="ECO:0007669"/>
    <property type="project" value="TreeGrafter"/>
</dbReference>
<dbReference type="InterPro" id="IPR045220">
    <property type="entry name" value="FRHB/FDHB/HCAR-like"/>
</dbReference>
<dbReference type="Gene3D" id="3.30.70.3270">
    <property type="match status" value="1"/>
</dbReference>
<dbReference type="PANTHER" id="PTHR31332:SF0">
    <property type="entry name" value="7-HYDROXYMETHYL CHLOROPHYLL A REDUCTASE, CHLOROPLASTIC"/>
    <property type="match status" value="1"/>
</dbReference>
<gene>
    <name evidence="2" type="ORF">Asulf_00863</name>
</gene>
<proteinExistence type="predicted"/>
<dbReference type="STRING" id="387631.Asulf_00863"/>
<dbReference type="KEGG" id="ast:Asulf_00863"/>
<dbReference type="InterPro" id="IPR017900">
    <property type="entry name" value="4Fe4S_Fe_S_CS"/>
</dbReference>
<dbReference type="RefSeq" id="WP_015590468.1">
    <property type="nucleotide sequence ID" value="NC_021169.1"/>
</dbReference>
<dbReference type="Proteomes" id="UP000013307">
    <property type="component" value="Chromosome"/>
</dbReference>
<dbReference type="InterPro" id="IPR007525">
    <property type="entry name" value="FrhB_FdhB_C"/>
</dbReference>
<dbReference type="EMBL" id="CP005290">
    <property type="protein sequence ID" value="AGK60870.1"/>
    <property type="molecule type" value="Genomic_DNA"/>
</dbReference>
<dbReference type="eggNOG" id="arCOG02650">
    <property type="taxonomic scope" value="Archaea"/>
</dbReference>
<feature type="domain" description="4Fe-4S ferredoxin-type" evidence="1">
    <location>
        <begin position="44"/>
        <end position="73"/>
    </location>
</feature>
<dbReference type="HOGENOM" id="CLU_037958_0_0_2"/>
<dbReference type="Pfam" id="PF12838">
    <property type="entry name" value="Fer4_7"/>
    <property type="match status" value="2"/>
</dbReference>
<dbReference type="Pfam" id="PF04422">
    <property type="entry name" value="FrhB_FdhB_N"/>
    <property type="match status" value="1"/>
</dbReference>
<dbReference type="PANTHER" id="PTHR31332">
    <property type="entry name" value="7-HYDROXYMETHYL CHLOROPHYLL A REDUCTASE, CHLOROPLASTIC"/>
    <property type="match status" value="1"/>
</dbReference>
<keyword evidence="3" id="KW-1185">Reference proteome</keyword>
<dbReference type="GeneID" id="15392504"/>
<dbReference type="InterPro" id="IPR007516">
    <property type="entry name" value="Co_F420_Hydgase/DH_bsu_N"/>
</dbReference>
<dbReference type="PROSITE" id="PS51379">
    <property type="entry name" value="4FE4S_FER_2"/>
    <property type="match status" value="6"/>
</dbReference>
<feature type="domain" description="4Fe-4S ferredoxin-type" evidence="1">
    <location>
        <begin position="5"/>
        <end position="34"/>
    </location>
</feature>
<evidence type="ECO:0000313" key="3">
    <source>
        <dbReference type="Proteomes" id="UP000013307"/>
    </source>
</evidence>
<organism evidence="2 3">
    <name type="scientific">Archaeoglobus sulfaticallidus PM70-1</name>
    <dbReference type="NCBI Taxonomy" id="387631"/>
    <lineage>
        <taxon>Archaea</taxon>
        <taxon>Methanobacteriati</taxon>
        <taxon>Methanobacteriota</taxon>
        <taxon>Archaeoglobi</taxon>
        <taxon>Archaeoglobales</taxon>
        <taxon>Archaeoglobaceae</taxon>
        <taxon>Archaeoglobus</taxon>
    </lineage>
</organism>
<feature type="domain" description="4Fe-4S ferredoxin-type" evidence="1">
    <location>
        <begin position="137"/>
        <end position="166"/>
    </location>
</feature>
<dbReference type="SUPFAM" id="SSF54862">
    <property type="entry name" value="4Fe-4S ferredoxins"/>
    <property type="match status" value="2"/>
</dbReference>
<accession>N0BKY2</accession>
<dbReference type="Pfam" id="PF04432">
    <property type="entry name" value="FrhB_FdhB_C"/>
    <property type="match status" value="1"/>
</dbReference>
<dbReference type="CDD" id="cd10549">
    <property type="entry name" value="MtMvhB_like"/>
    <property type="match status" value="2"/>
</dbReference>
<dbReference type="AlphaFoldDB" id="N0BKY2"/>
<dbReference type="Pfam" id="PF13237">
    <property type="entry name" value="Fer4_10"/>
    <property type="match status" value="1"/>
</dbReference>
<feature type="domain" description="4Fe-4S ferredoxin-type" evidence="1">
    <location>
        <begin position="190"/>
        <end position="219"/>
    </location>
</feature>
<feature type="domain" description="4Fe-4S ferredoxin-type" evidence="1">
    <location>
        <begin position="104"/>
        <end position="134"/>
    </location>
</feature>